<protein>
    <recommendedName>
        <fullName evidence="4">Exocyst subunit Exo70 family protein</fullName>
    </recommendedName>
</protein>
<keyword evidence="8" id="KW-1185">Reference proteome</keyword>
<evidence type="ECO:0000313" key="7">
    <source>
        <dbReference type="EMBL" id="GFR51759.1"/>
    </source>
</evidence>
<dbReference type="PANTHER" id="PTHR12542">
    <property type="entry name" value="EXOCYST COMPLEX PROTEIN EXO70"/>
    <property type="match status" value="1"/>
</dbReference>
<organism evidence="7 8">
    <name type="scientific">Astrephomene gubernaculifera</name>
    <dbReference type="NCBI Taxonomy" id="47775"/>
    <lineage>
        <taxon>Eukaryota</taxon>
        <taxon>Viridiplantae</taxon>
        <taxon>Chlorophyta</taxon>
        <taxon>core chlorophytes</taxon>
        <taxon>Chlorophyceae</taxon>
        <taxon>CS clade</taxon>
        <taxon>Chlamydomonadales</taxon>
        <taxon>Astrephomenaceae</taxon>
        <taxon>Astrephomene</taxon>
    </lineage>
</organism>
<proteinExistence type="inferred from homology"/>
<dbReference type="Proteomes" id="UP001054857">
    <property type="component" value="Unassembled WGS sequence"/>
</dbReference>
<name>A0AAD3E358_9CHLO</name>
<evidence type="ECO:0000256" key="4">
    <source>
        <dbReference type="RuleBase" id="RU365026"/>
    </source>
</evidence>
<feature type="compositionally biased region" description="Acidic residues" evidence="5">
    <location>
        <begin position="293"/>
        <end position="325"/>
    </location>
</feature>
<dbReference type="GO" id="GO:0006887">
    <property type="term" value="P:exocytosis"/>
    <property type="evidence" value="ECO:0007669"/>
    <property type="project" value="UniProtKB-KW"/>
</dbReference>
<feature type="compositionally biased region" description="Gly residues" evidence="5">
    <location>
        <begin position="341"/>
        <end position="350"/>
    </location>
</feature>
<evidence type="ECO:0000259" key="6">
    <source>
        <dbReference type="Pfam" id="PF03081"/>
    </source>
</evidence>
<dbReference type="AlphaFoldDB" id="A0AAD3E358"/>
<dbReference type="SUPFAM" id="SSF74788">
    <property type="entry name" value="Cullin repeat-like"/>
    <property type="match status" value="1"/>
</dbReference>
<gene>
    <name evidence="7" type="ORF">Agub_g14211</name>
</gene>
<comment type="similarity">
    <text evidence="1 4">Belongs to the EXO70 family.</text>
</comment>
<sequence>PYDEVTFSETISRSLRQVLQLGRALVEGPRGAPRSPDRVFGLLHMHRCLMELLPYLSDLLSPRERCSGLLNEAHLLGLVIGRAARQIYTEFEESVAGRGGGGGLGAAAAAAGGGFGAASAAGGGGGSGGDAVSKLTMLDGTVHPICATTLGFLKRLFTYPNALPLLFGPPGPGSIAGAAAGIAGAAAGGGGAGAGGGSASSSTSDAATAAAASSSIMRIMMRLLEVLESKARSYKAPALGHLFLMNNVHYMVWAVEQAAAGDKQQQQQQQGQQRAGQRRPRSASSSASQLADLPEEDEGEEDADEGDEDDEEEEEEDDDQEEEEPGTDKHRKRRDNRNRGNTGGTGGNSSGGCCSLGVGVLGVGWLERHKDIVEHYGAAYHEATWRPLLEGLEAVVVTQTDKEPSDPGRFKSWLKAKFAKLNSQLDAIFKQQSVWTIPDAKLKKAVRNVIKQDFLPLYGDFWERYTAVDFSTHPDKYLRYPPTQLRYLIDHTLFEGRAAQPPKGAAGASGGST</sequence>
<comment type="function">
    <text evidence="4">Component of the exocyst complex.</text>
</comment>
<dbReference type="GO" id="GO:0000145">
    <property type="term" value="C:exocyst"/>
    <property type="evidence" value="ECO:0007669"/>
    <property type="project" value="InterPro"/>
</dbReference>
<evidence type="ECO:0000256" key="3">
    <source>
        <dbReference type="ARBA" id="ARBA00022483"/>
    </source>
</evidence>
<dbReference type="EMBL" id="BMAR01000054">
    <property type="protein sequence ID" value="GFR51759.1"/>
    <property type="molecule type" value="Genomic_DNA"/>
</dbReference>
<dbReference type="Gene3D" id="1.20.1280.170">
    <property type="entry name" value="Exocyst complex component Exo70"/>
    <property type="match status" value="2"/>
</dbReference>
<evidence type="ECO:0000256" key="2">
    <source>
        <dbReference type="ARBA" id="ARBA00022448"/>
    </source>
</evidence>
<evidence type="ECO:0000256" key="5">
    <source>
        <dbReference type="SAM" id="MobiDB-lite"/>
    </source>
</evidence>
<dbReference type="PANTHER" id="PTHR12542:SF41">
    <property type="entry name" value="EXOCYST COMPLEX COMPONENT 7"/>
    <property type="match status" value="1"/>
</dbReference>
<feature type="compositionally biased region" description="Low complexity" evidence="5">
    <location>
        <begin position="262"/>
        <end position="275"/>
    </location>
</feature>
<keyword evidence="4" id="KW-0653">Protein transport</keyword>
<evidence type="ECO:0000313" key="8">
    <source>
        <dbReference type="Proteomes" id="UP001054857"/>
    </source>
</evidence>
<dbReference type="InterPro" id="IPR004140">
    <property type="entry name" value="Exo70"/>
</dbReference>
<dbReference type="GO" id="GO:0015031">
    <property type="term" value="P:protein transport"/>
    <property type="evidence" value="ECO:0007669"/>
    <property type="project" value="UniProtKB-KW"/>
</dbReference>
<accession>A0AAD3E358</accession>
<feature type="non-terminal residue" evidence="7">
    <location>
        <position position="1"/>
    </location>
</feature>
<feature type="domain" description="Exocyst complex subunit Exo70 C-terminal" evidence="6">
    <location>
        <begin position="360"/>
        <end position="490"/>
    </location>
</feature>
<feature type="non-terminal residue" evidence="7">
    <location>
        <position position="513"/>
    </location>
</feature>
<evidence type="ECO:0000256" key="1">
    <source>
        <dbReference type="ARBA" id="ARBA00006756"/>
    </source>
</evidence>
<feature type="domain" description="Exocyst complex subunit Exo70 C-terminal" evidence="6">
    <location>
        <begin position="4"/>
        <end position="258"/>
    </location>
</feature>
<keyword evidence="3 4" id="KW-0268">Exocytosis</keyword>
<dbReference type="GO" id="GO:0005546">
    <property type="term" value="F:phosphatidylinositol-4,5-bisphosphate binding"/>
    <property type="evidence" value="ECO:0007669"/>
    <property type="project" value="InterPro"/>
</dbReference>
<dbReference type="InterPro" id="IPR016159">
    <property type="entry name" value="Cullin_repeat-like_dom_sf"/>
</dbReference>
<dbReference type="Pfam" id="PF03081">
    <property type="entry name" value="Exo70_C"/>
    <property type="match status" value="2"/>
</dbReference>
<keyword evidence="2 4" id="KW-0813">Transport</keyword>
<reference evidence="7 8" key="1">
    <citation type="journal article" date="2021" name="Sci. Rep.">
        <title>Genome sequencing of the multicellular alga Astrephomene provides insights into convergent evolution of germ-soma differentiation.</title>
        <authorList>
            <person name="Yamashita S."/>
            <person name="Yamamoto K."/>
            <person name="Matsuzaki R."/>
            <person name="Suzuki S."/>
            <person name="Yamaguchi H."/>
            <person name="Hirooka S."/>
            <person name="Minakuchi Y."/>
            <person name="Miyagishima S."/>
            <person name="Kawachi M."/>
            <person name="Toyoda A."/>
            <person name="Nozaki H."/>
        </authorList>
    </citation>
    <scope>NUCLEOTIDE SEQUENCE [LARGE SCALE GENOMIC DNA]</scope>
    <source>
        <strain evidence="7 8">NIES-4017</strain>
    </source>
</reference>
<feature type="region of interest" description="Disordered" evidence="5">
    <location>
        <begin position="262"/>
        <end position="353"/>
    </location>
</feature>
<comment type="caution">
    <text evidence="7">The sequence shown here is derived from an EMBL/GenBank/DDBJ whole genome shotgun (WGS) entry which is preliminary data.</text>
</comment>
<dbReference type="InterPro" id="IPR046364">
    <property type="entry name" value="Exo70_C"/>
</dbReference>